<evidence type="ECO:0000313" key="3">
    <source>
        <dbReference type="Proteomes" id="UP000518266"/>
    </source>
</evidence>
<dbReference type="AlphaFoldDB" id="A0A7J5YX76"/>
<accession>A0A7J5YX76</accession>
<feature type="region of interest" description="Disordered" evidence="1">
    <location>
        <begin position="168"/>
        <end position="201"/>
    </location>
</feature>
<feature type="region of interest" description="Disordered" evidence="1">
    <location>
        <begin position="107"/>
        <end position="146"/>
    </location>
</feature>
<dbReference type="GO" id="GO:0016887">
    <property type="term" value="F:ATP hydrolysis activity"/>
    <property type="evidence" value="ECO:0007669"/>
    <property type="project" value="InterPro"/>
</dbReference>
<dbReference type="PANTHER" id="PTHR22605">
    <property type="entry name" value="RZ-TYPE DOMAIN-CONTAINING PROTEIN"/>
    <property type="match status" value="1"/>
</dbReference>
<sequence length="268" mass="30450">MLFREWHAEVKCCPQQQQPCIKATFLSLQGKEMAYHGEVTEQLQKLTHSMDSCKDKWCSFISEMRSSFNLLNHYTSEQMVYLCHWIHKPQCTLTDVRDAYINAASIHSKHDEEEEDVEFVNEDQSVLSMDSTPASPGHSEEDREEDLDLMDFSSEDEDDGVLKCHDDAAEGALPGHTDDKMNCDEDSLENSGSPDQPLPSTDEVLVCKEETTEEEVEIFLRRALGQGSEGNWQKYTLLSIQGCWDMMSVRPLGSSLSFLREVPTLIIA</sequence>
<feature type="compositionally biased region" description="Acidic residues" evidence="1">
    <location>
        <begin position="112"/>
        <end position="121"/>
    </location>
</feature>
<dbReference type="InterPro" id="IPR031248">
    <property type="entry name" value="RNF213"/>
</dbReference>
<reference evidence="2 3" key="1">
    <citation type="submission" date="2020-03" db="EMBL/GenBank/DDBJ databases">
        <title>Dissostichus mawsoni Genome sequencing and assembly.</title>
        <authorList>
            <person name="Park H."/>
        </authorList>
    </citation>
    <scope>NUCLEOTIDE SEQUENCE [LARGE SCALE GENOMIC DNA]</scope>
    <source>
        <strain evidence="2">DM0001</strain>
        <tissue evidence="2">Muscle</tissue>
    </source>
</reference>
<comment type="caution">
    <text evidence="2">The sequence shown here is derived from an EMBL/GenBank/DDBJ whole genome shotgun (WGS) entry which is preliminary data.</text>
</comment>
<evidence type="ECO:0000313" key="2">
    <source>
        <dbReference type="EMBL" id="KAF3854026.1"/>
    </source>
</evidence>
<dbReference type="PANTHER" id="PTHR22605:SF21">
    <property type="entry name" value="E3 UBIQUITIN-PROTEIN LIGASE RNF213-BETA"/>
    <property type="match status" value="1"/>
</dbReference>
<dbReference type="EMBL" id="JAAKFY010000008">
    <property type="protein sequence ID" value="KAF3854026.1"/>
    <property type="molecule type" value="Genomic_DNA"/>
</dbReference>
<dbReference type="GO" id="GO:0005730">
    <property type="term" value="C:nucleolus"/>
    <property type="evidence" value="ECO:0007669"/>
    <property type="project" value="TreeGrafter"/>
</dbReference>
<dbReference type="GO" id="GO:0016020">
    <property type="term" value="C:membrane"/>
    <property type="evidence" value="ECO:0007669"/>
    <property type="project" value="TreeGrafter"/>
</dbReference>
<dbReference type="GO" id="GO:0004842">
    <property type="term" value="F:ubiquitin-protein transferase activity"/>
    <property type="evidence" value="ECO:0007669"/>
    <property type="project" value="InterPro"/>
</dbReference>
<evidence type="ECO:0000256" key="1">
    <source>
        <dbReference type="SAM" id="MobiDB-lite"/>
    </source>
</evidence>
<gene>
    <name evidence="2" type="ORF">F7725_014714</name>
</gene>
<dbReference type="GO" id="GO:2000051">
    <property type="term" value="P:negative regulation of non-canonical Wnt signaling pathway"/>
    <property type="evidence" value="ECO:0007669"/>
    <property type="project" value="TreeGrafter"/>
</dbReference>
<organism evidence="2 3">
    <name type="scientific">Dissostichus mawsoni</name>
    <name type="common">Antarctic cod</name>
    <dbReference type="NCBI Taxonomy" id="36200"/>
    <lineage>
        <taxon>Eukaryota</taxon>
        <taxon>Metazoa</taxon>
        <taxon>Chordata</taxon>
        <taxon>Craniata</taxon>
        <taxon>Vertebrata</taxon>
        <taxon>Euteleostomi</taxon>
        <taxon>Actinopterygii</taxon>
        <taxon>Neopterygii</taxon>
        <taxon>Teleostei</taxon>
        <taxon>Neoteleostei</taxon>
        <taxon>Acanthomorphata</taxon>
        <taxon>Eupercaria</taxon>
        <taxon>Perciformes</taxon>
        <taxon>Notothenioidei</taxon>
        <taxon>Nototheniidae</taxon>
        <taxon>Dissostichus</taxon>
    </lineage>
</organism>
<feature type="compositionally biased region" description="Polar residues" evidence="1">
    <location>
        <begin position="124"/>
        <end position="134"/>
    </location>
</feature>
<dbReference type="GO" id="GO:0005829">
    <property type="term" value="C:cytosol"/>
    <property type="evidence" value="ECO:0007669"/>
    <property type="project" value="TreeGrafter"/>
</dbReference>
<dbReference type="GO" id="GO:0002040">
    <property type="term" value="P:sprouting angiogenesis"/>
    <property type="evidence" value="ECO:0007669"/>
    <property type="project" value="TreeGrafter"/>
</dbReference>
<proteinExistence type="predicted"/>
<dbReference type="Proteomes" id="UP000518266">
    <property type="component" value="Unassembled WGS sequence"/>
</dbReference>
<protein>
    <submittedName>
        <fullName evidence="2">Uncharacterized protein</fullName>
    </submittedName>
</protein>
<dbReference type="GO" id="GO:0006511">
    <property type="term" value="P:ubiquitin-dependent protein catabolic process"/>
    <property type="evidence" value="ECO:0007669"/>
    <property type="project" value="TreeGrafter"/>
</dbReference>
<keyword evidence="3" id="KW-1185">Reference proteome</keyword>
<name>A0A7J5YX76_DISMA</name>